<dbReference type="PANTHER" id="PTHR43485">
    <property type="entry name" value="HYDROGENASE-4 COMPONENT G"/>
    <property type="match status" value="1"/>
</dbReference>
<dbReference type="GO" id="GO:0016829">
    <property type="term" value="F:lyase activity"/>
    <property type="evidence" value="ECO:0007669"/>
    <property type="project" value="UniProtKB-KW"/>
</dbReference>
<sequence>MISRLKVRINEVYTALNMIDFGLDNLPGGPLMVEGFTYIPHRFALGFLRGAARRRYPLEHDRRQPETVSLALPGRRLTPNWPTLRYMLRGNTVSDAPLIIGSLDPCYSCTDRMTVVDVRKKKSKVVPYKELERYSIERKNSPLK</sequence>
<accession>A0A2X3F9V8</accession>
<reference evidence="1 2" key="1">
    <citation type="submission" date="2018-06" db="EMBL/GenBank/DDBJ databases">
        <authorList>
            <consortium name="Pathogen Informatics"/>
            <person name="Doyle S."/>
        </authorList>
    </citation>
    <scope>NUCLEOTIDE SEQUENCE [LARGE SCALE GENOMIC DNA]</scope>
    <source>
        <strain evidence="1 2">NCTC13465</strain>
    </source>
</reference>
<dbReference type="AlphaFoldDB" id="A0A2X3F9V8"/>
<organism evidence="1 2">
    <name type="scientific">Klebsiella pneumoniae</name>
    <dbReference type="NCBI Taxonomy" id="573"/>
    <lineage>
        <taxon>Bacteria</taxon>
        <taxon>Pseudomonadati</taxon>
        <taxon>Pseudomonadota</taxon>
        <taxon>Gammaproteobacteria</taxon>
        <taxon>Enterobacterales</taxon>
        <taxon>Enterobacteriaceae</taxon>
        <taxon>Klebsiella/Raoultella group</taxon>
        <taxon>Klebsiella</taxon>
        <taxon>Klebsiella pneumoniae complex</taxon>
    </lineage>
</organism>
<dbReference type="InterPro" id="IPR029014">
    <property type="entry name" value="NiFe-Hase_large"/>
</dbReference>
<dbReference type="PANTHER" id="PTHR43485:SF1">
    <property type="entry name" value="FORMATE HYDROGENLYASE SUBUNIT 5-RELATED"/>
    <property type="match status" value="1"/>
</dbReference>
<proteinExistence type="predicted"/>
<name>A0A2X3F9V8_KLEPN</name>
<dbReference type="EMBL" id="UAWQ01000018">
    <property type="protein sequence ID" value="SQC45713.1"/>
    <property type="molecule type" value="Genomic_DNA"/>
</dbReference>
<evidence type="ECO:0000313" key="2">
    <source>
        <dbReference type="Proteomes" id="UP000251721"/>
    </source>
</evidence>
<dbReference type="SUPFAM" id="SSF56762">
    <property type="entry name" value="HydB/Nqo4-like"/>
    <property type="match status" value="1"/>
</dbReference>
<gene>
    <name evidence="1" type="primary">hycE_4</name>
    <name evidence="1" type="ORF">NCTC13465_04275</name>
</gene>
<protein>
    <submittedName>
        <fullName evidence="1">Formate hydrogenlyase subunit 5</fullName>
    </submittedName>
</protein>
<dbReference type="InterPro" id="IPR052197">
    <property type="entry name" value="ComplexI_49kDa-like"/>
</dbReference>
<dbReference type="Gene3D" id="1.10.645.10">
    <property type="entry name" value="Cytochrome-c3 Hydrogenase, chain B"/>
    <property type="match status" value="1"/>
</dbReference>
<dbReference type="Proteomes" id="UP000251721">
    <property type="component" value="Unassembled WGS sequence"/>
</dbReference>
<keyword evidence="1" id="KW-0456">Lyase</keyword>
<evidence type="ECO:0000313" key="1">
    <source>
        <dbReference type="EMBL" id="SQC45713.1"/>
    </source>
</evidence>